<name>A0A8H4M839_9EURO</name>
<dbReference type="EMBL" id="JAAAPX010000155">
    <property type="protein sequence ID" value="KAF4228315.1"/>
    <property type="molecule type" value="Genomic_DNA"/>
</dbReference>
<gene>
    <name evidence="2" type="ORF">CNMCM6805_002227</name>
</gene>
<evidence type="ECO:0000313" key="3">
    <source>
        <dbReference type="Proteomes" id="UP000653565"/>
    </source>
</evidence>
<proteinExistence type="predicted"/>
<dbReference type="Proteomes" id="UP000653565">
    <property type="component" value="Unassembled WGS sequence"/>
</dbReference>
<feature type="compositionally biased region" description="Low complexity" evidence="1">
    <location>
        <begin position="173"/>
        <end position="182"/>
    </location>
</feature>
<protein>
    <submittedName>
        <fullName evidence="2">Uncharacterized protein</fullName>
    </submittedName>
</protein>
<evidence type="ECO:0000313" key="2">
    <source>
        <dbReference type="EMBL" id="KAF4228315.1"/>
    </source>
</evidence>
<reference evidence="2" key="2">
    <citation type="submission" date="2020-04" db="EMBL/GenBank/DDBJ databases">
        <authorList>
            <person name="Santos R.A.C."/>
            <person name="Steenwyk J.L."/>
            <person name="Rivero-Menendez O."/>
            <person name="Mead M.E."/>
            <person name="Silva L.P."/>
            <person name="Bastos R.W."/>
            <person name="Alastruey-Izquierdo A."/>
            <person name="Goldman G.H."/>
            <person name="Rokas A."/>
        </authorList>
    </citation>
    <scope>NUCLEOTIDE SEQUENCE</scope>
    <source>
        <strain evidence="2">CNM-CM6805</strain>
    </source>
</reference>
<feature type="region of interest" description="Disordered" evidence="1">
    <location>
        <begin position="161"/>
        <end position="229"/>
    </location>
</feature>
<accession>A0A8H4M839</accession>
<organism evidence="2 3">
    <name type="scientific">Aspergillus fumigatiaffinis</name>
    <dbReference type="NCBI Taxonomy" id="340414"/>
    <lineage>
        <taxon>Eukaryota</taxon>
        <taxon>Fungi</taxon>
        <taxon>Dikarya</taxon>
        <taxon>Ascomycota</taxon>
        <taxon>Pezizomycotina</taxon>
        <taxon>Eurotiomycetes</taxon>
        <taxon>Eurotiomycetidae</taxon>
        <taxon>Eurotiales</taxon>
        <taxon>Aspergillaceae</taxon>
        <taxon>Aspergillus</taxon>
        <taxon>Aspergillus subgen. Fumigati</taxon>
    </lineage>
</organism>
<dbReference type="AlphaFoldDB" id="A0A8H4M839"/>
<dbReference type="OrthoDB" id="4505106at2759"/>
<sequence>MAQKHIAIDLPGTLSEWRKMAGNETIPAPSDARLKAMTAEEQVALHIGEHPINLSLRDLSGWPSASAMTRAHFLTTRILWKFVTRDELDKKLIDKFPKTLTSCVETHFKDNDLDFTLYLNDLDLRGGIQPPAGEATYLGKYTSIRHEQLAIRALPIAAPTAITSPPGGTRSHGGPVVPGLDGPADDDDSGEDEISSLSTAERTHSSASLHEVISRHSDTSALTPDEWSRSEGEDQVNVALVGFLSTLAMTCKRAKLDWTHLKKRFDFSLGHANIRSINDGSLRARHTGDILAILEVKPIRLIEKGQATLMQMGLEMMTHILDCEEKKRAKKRYWMLSQHFDEIYFTWAEIEDGYITYLLHGHGGHDTLSFLRLKFAGPFEIGKAGDMAKLSHLVLFLTVQESDDFTAHISRPYLGTENQEEAS</sequence>
<reference evidence="2" key="1">
    <citation type="journal article" date="2020" name="bioRxiv">
        <title>Genomic and phenotypic heterogeneity of clinical isolates of the human pathogens Aspergillus fumigatus, Aspergillus lentulus and Aspergillus fumigatiaffinis.</title>
        <authorList>
            <person name="dos Santos R.A.C."/>
            <person name="Steenwyk J.L."/>
            <person name="Rivero-Menendez O."/>
            <person name="Mead M.E."/>
            <person name="Silva L.P."/>
            <person name="Bastos R.W."/>
            <person name="Alastruey-Izquierdo A."/>
            <person name="Goldman G.H."/>
            <person name="Rokas A."/>
        </authorList>
    </citation>
    <scope>NUCLEOTIDE SEQUENCE</scope>
    <source>
        <strain evidence="2">CNM-CM6805</strain>
    </source>
</reference>
<comment type="caution">
    <text evidence="2">The sequence shown here is derived from an EMBL/GenBank/DDBJ whole genome shotgun (WGS) entry which is preliminary data.</text>
</comment>
<keyword evidence="3" id="KW-1185">Reference proteome</keyword>
<evidence type="ECO:0000256" key="1">
    <source>
        <dbReference type="SAM" id="MobiDB-lite"/>
    </source>
</evidence>
<feature type="compositionally biased region" description="Acidic residues" evidence="1">
    <location>
        <begin position="183"/>
        <end position="194"/>
    </location>
</feature>